<organism evidence="6 7">
    <name type="scientific">Nelumbo nucifera</name>
    <name type="common">Sacred lotus</name>
    <dbReference type="NCBI Taxonomy" id="4432"/>
    <lineage>
        <taxon>Eukaryota</taxon>
        <taxon>Viridiplantae</taxon>
        <taxon>Streptophyta</taxon>
        <taxon>Embryophyta</taxon>
        <taxon>Tracheophyta</taxon>
        <taxon>Spermatophyta</taxon>
        <taxon>Magnoliopsida</taxon>
        <taxon>Proteales</taxon>
        <taxon>Nelumbonaceae</taxon>
        <taxon>Nelumbo</taxon>
    </lineage>
</organism>
<reference evidence="7" key="1">
    <citation type="submission" date="2025-08" db="UniProtKB">
        <authorList>
            <consortium name="RefSeq"/>
        </authorList>
    </citation>
    <scope>IDENTIFICATION</scope>
</reference>
<dbReference type="OrthoDB" id="534063at2759"/>
<dbReference type="KEGG" id="nnu:104601466"/>
<evidence type="ECO:0000256" key="5">
    <source>
        <dbReference type="SAM" id="MobiDB-lite"/>
    </source>
</evidence>
<dbReference type="GO" id="GO:0033260">
    <property type="term" value="P:nuclear DNA replication"/>
    <property type="evidence" value="ECO:0000318"/>
    <property type="project" value="GO_Central"/>
</dbReference>
<dbReference type="AlphaFoldDB" id="A0A1U8AKJ3"/>
<dbReference type="eggNOG" id="ENOG502QV9V">
    <property type="taxonomic scope" value="Eukaryota"/>
</dbReference>
<comment type="similarity">
    <text evidence="4">Belongs to the DONSON family.</text>
</comment>
<keyword evidence="3" id="KW-0539">Nucleus</keyword>
<evidence type="ECO:0000313" key="6">
    <source>
        <dbReference type="Proteomes" id="UP000189703"/>
    </source>
</evidence>
<dbReference type="OMA" id="YSMPLCH"/>
<dbReference type="PANTHER" id="PTHR12972">
    <property type="entry name" value="DOWNSTREAM NEIGHBOR OF SON"/>
    <property type="match status" value="1"/>
</dbReference>
<keyword evidence="2" id="KW-0217">Developmental protein</keyword>
<keyword evidence="6" id="KW-1185">Reference proteome</keyword>
<name>A0A1U8AKJ3_NELNU</name>
<comment type="subcellular location">
    <subcellularLocation>
        <location evidence="1">Nucleus</location>
    </subcellularLocation>
</comment>
<dbReference type="InterPro" id="IPR024861">
    <property type="entry name" value="Donson"/>
</dbReference>
<evidence type="ECO:0000313" key="7">
    <source>
        <dbReference type="RefSeq" id="XP_010263111.1"/>
    </source>
</evidence>
<dbReference type="STRING" id="4432.A0A1U8AKJ3"/>
<gene>
    <name evidence="7" type="primary">LOC104601466</name>
</gene>
<dbReference type="PANTHER" id="PTHR12972:SF0">
    <property type="entry name" value="PROTEIN DOWNSTREAM NEIGHBOR OF SON"/>
    <property type="match status" value="1"/>
</dbReference>
<evidence type="ECO:0000256" key="4">
    <source>
        <dbReference type="ARBA" id="ARBA00025806"/>
    </source>
</evidence>
<accession>A0A1U8AKJ3</accession>
<feature type="compositionally biased region" description="Basic and acidic residues" evidence="5">
    <location>
        <begin position="35"/>
        <end position="45"/>
    </location>
</feature>
<evidence type="ECO:0000256" key="1">
    <source>
        <dbReference type="ARBA" id="ARBA00004123"/>
    </source>
</evidence>
<dbReference type="RefSeq" id="XP_010263111.1">
    <property type="nucleotide sequence ID" value="XM_010264809.2"/>
</dbReference>
<dbReference type="Proteomes" id="UP000189703">
    <property type="component" value="Unplaced"/>
</dbReference>
<sequence length="641" mass="69836">MTMAKVAVPGSLTSNSLPFGRGSKVQAGKAMKRKTPSELRGEQLKRSCSQELVDESPVSLPGAEKNNTGVANNVKKSETSKVPRYIDTRVDEVFPVRKSNNRVRLLNGKEKGKDSFSNEQSNSLKKSTASFGLADKSQPLFTCGGSSVCSVDSTASAKDILGEACQTTETCNQRLTEKSNQFLSPSEASLGIGKSDLIAVDMDKVLKGLVAHNPPADSSEKVGDLSSVYSGSFCSEVHIPGSKTPLDLTLKTTVRLVSSSPVNWCHRVTPGSSYNLMAQFTSRFGCSGDHDVRQSLETAQALYSKALHSWVYPQSSLPPLIISALTSAAAQGGEADFLLKRQLAWEDSFQSLYYMLRRRICDIFYVCTSQFVVMFTGADYPGRTNRLCNAYISQSTRGLRSLLREHDICFSMPLCRSEVEQANVEDLVELSEIEKRNVGQARRLVSISDVDNSPQSLLAFSGNDNVHGLYDFLLNYRSILSSLTGLDVPLLYSPVPFQNASLCSPEVRCREMKRVDTVSCRGSNMEEGNFCQDSRTGFCYSIEVKDTFLPPWIISGICAAMGSEGRSFEASFTTEAISIGLNVALDTDCQKTDTKTEACKSLPESNTFNVPKAVVAPCLQSASLRGLKYCNGSYTASLLPL</sequence>
<evidence type="ECO:0000256" key="3">
    <source>
        <dbReference type="ARBA" id="ARBA00023242"/>
    </source>
</evidence>
<evidence type="ECO:0000256" key="2">
    <source>
        <dbReference type="ARBA" id="ARBA00022473"/>
    </source>
</evidence>
<dbReference type="PRINTS" id="PR02064">
    <property type="entry name" value="DONSON"/>
</dbReference>
<dbReference type="GO" id="GO:0005634">
    <property type="term" value="C:nucleus"/>
    <property type="evidence" value="ECO:0000318"/>
    <property type="project" value="GO_Central"/>
</dbReference>
<feature type="region of interest" description="Disordered" evidence="5">
    <location>
        <begin position="1"/>
        <end position="70"/>
    </location>
</feature>
<protein>
    <submittedName>
        <fullName evidence="7">Protein downstream neighbor of Son</fullName>
    </submittedName>
</protein>
<proteinExistence type="inferred from homology"/>
<dbReference type="GeneID" id="104601466"/>